<dbReference type="PANTHER" id="PTHR23048">
    <property type="entry name" value="MYOSIN LIGHT CHAIN 1, 3"/>
    <property type="match status" value="1"/>
</dbReference>
<dbReference type="Gene3D" id="1.10.238.10">
    <property type="entry name" value="EF-hand"/>
    <property type="match status" value="1"/>
</dbReference>
<dbReference type="InterPro" id="IPR002048">
    <property type="entry name" value="EF_hand_dom"/>
</dbReference>
<dbReference type="Proteomes" id="UP001652625">
    <property type="component" value="Chromosome 11"/>
</dbReference>
<keyword evidence="6" id="KW-1185">Reference proteome</keyword>
<comment type="similarity">
    <text evidence="1">Belongs to the aequorin family.</text>
</comment>
<evidence type="ECO:0000313" key="6">
    <source>
        <dbReference type="Proteomes" id="UP001652625"/>
    </source>
</evidence>
<evidence type="ECO:0000313" key="7">
    <source>
        <dbReference type="RefSeq" id="XP_065665737.1"/>
    </source>
</evidence>
<protein>
    <submittedName>
        <fullName evidence="7">Calmodulin-A isoform X2</fullName>
    </submittedName>
</protein>
<keyword evidence="2" id="KW-0677">Repeat</keyword>
<name>A0ABM4CUX9_HYDVU</name>
<dbReference type="InterPro" id="IPR050230">
    <property type="entry name" value="CALM/Myosin/TropC-like"/>
</dbReference>
<evidence type="ECO:0000256" key="1">
    <source>
        <dbReference type="ARBA" id="ARBA00007828"/>
    </source>
</evidence>
<keyword evidence="4" id="KW-0599">Photoprotein</keyword>
<dbReference type="RefSeq" id="XP_065665737.1">
    <property type="nucleotide sequence ID" value="XM_065809665.1"/>
</dbReference>
<evidence type="ECO:0000256" key="3">
    <source>
        <dbReference type="ARBA" id="ARBA00023223"/>
    </source>
</evidence>
<keyword evidence="3" id="KW-0455">Luminescence</keyword>
<dbReference type="GeneID" id="100215014"/>
<gene>
    <name evidence="7" type="primary">LOC100215014</name>
</gene>
<organism evidence="6 7">
    <name type="scientific">Hydra vulgaris</name>
    <name type="common">Hydra</name>
    <name type="synonym">Hydra attenuata</name>
    <dbReference type="NCBI Taxonomy" id="6087"/>
    <lineage>
        <taxon>Eukaryota</taxon>
        <taxon>Metazoa</taxon>
        <taxon>Cnidaria</taxon>
        <taxon>Hydrozoa</taxon>
        <taxon>Hydroidolina</taxon>
        <taxon>Anthoathecata</taxon>
        <taxon>Aplanulata</taxon>
        <taxon>Hydridae</taxon>
        <taxon>Hydra</taxon>
    </lineage>
</organism>
<sequence>MSYKQRFSPDQIREFNDAFLLLDTNDQGYLPISHLKEMLLTIGYNLTDDYLQRLTLTVDDGNGKLVFDEFMELIDLLESNDKHEKDAKAAYNAFDFDGVGYIAANDVKEALMFVMEKASEEDRKGILAHFKLEKNRKIYFKEFKDMVSGFAPQKTDPDRKMSKFQQISI</sequence>
<reference evidence="7" key="1">
    <citation type="submission" date="2025-08" db="UniProtKB">
        <authorList>
            <consortium name="RefSeq"/>
        </authorList>
    </citation>
    <scope>IDENTIFICATION</scope>
</reference>
<dbReference type="PROSITE" id="PS50222">
    <property type="entry name" value="EF_HAND_2"/>
    <property type="match status" value="2"/>
</dbReference>
<proteinExistence type="inferred from homology"/>
<dbReference type="PANTHER" id="PTHR23048:SF0">
    <property type="entry name" value="CALMODULIN LIKE 3"/>
    <property type="match status" value="1"/>
</dbReference>
<dbReference type="InterPro" id="IPR011992">
    <property type="entry name" value="EF-hand-dom_pair"/>
</dbReference>
<evidence type="ECO:0000256" key="4">
    <source>
        <dbReference type="ARBA" id="ARBA00023262"/>
    </source>
</evidence>
<dbReference type="SUPFAM" id="SSF47473">
    <property type="entry name" value="EF-hand"/>
    <property type="match status" value="1"/>
</dbReference>
<feature type="domain" description="EF-hand" evidence="5">
    <location>
        <begin position="82"/>
        <end position="117"/>
    </location>
</feature>
<evidence type="ECO:0000256" key="2">
    <source>
        <dbReference type="ARBA" id="ARBA00022737"/>
    </source>
</evidence>
<evidence type="ECO:0000259" key="5">
    <source>
        <dbReference type="PROSITE" id="PS50222"/>
    </source>
</evidence>
<accession>A0ABM4CUX9</accession>
<feature type="domain" description="EF-hand" evidence="5">
    <location>
        <begin position="10"/>
        <end position="45"/>
    </location>
</feature>